<sequence length="719" mass="75391">MSGPRSVQRSFTATTVATTPSTTFSASCSSYTSASRSRSWKHIRLSAAATIAAMVFGQRTDAAPSPYPVGGFAICQTSSSLHIQGGVAFAPSATYLQPTNQHFRLDLSVSFDGAITFPNWANLTSDWSPYQRFHSGACTPDQATFLTVGNADEALTGATGGFMTAYSIATGKWEAVSKAVSLATGGGGGSGGKGNGSSNGAAGRTMAAILLSPSTTNTEGVVLGGGWIPQGSNAVRSALATDLTNLVTEADLIGLSGGDIGSLAWSQAPLTGNGGNNLNSNIGPIGGTRLVNLPNGKALVLGGVTKGNGGGVSFSSLPILDMGSGAVNIQKTQGSGIPTPRYGHCVALSTDGSTVYMFGGSLVSNDKVTNDLFALNVQTWTWSQPTIRSNPAATPPPVRDHQCIMVGDQVLSFFGFNSNQVPASSGSLTAPGSSVPSVPPAPVIYVLSTSQGTWSTKFNALPNTPAPPPIPDAPTDGGKGKVSSAGIAFGVIFGGAILGVIGFLVYSHRRKKQRKADTLLLIELQERQLEEEKWERERERMLEREREDKYLPPTPIEQAHYAGHHHNQYQPDGMDGQLYSPPTESPYYQAGNPFQNQDYLNQQQLYHQQPYQAAYPPPPPPNQQRNPFEASAYYTQPGRQQPDSADYIPEEMGHFSPNVSTSPKGDEQNTKVPLHMEHGPGGSNESASSPSNSASGAGGGISGRAGDKTSFIDPGPTYR</sequence>
<evidence type="ECO:0000313" key="5">
    <source>
        <dbReference type="EMBL" id="GJJ74009.1"/>
    </source>
</evidence>
<dbReference type="EMBL" id="BQFW01000008">
    <property type="protein sequence ID" value="GJJ74009.1"/>
    <property type="molecule type" value="Genomic_DNA"/>
</dbReference>
<evidence type="ECO:0000256" key="3">
    <source>
        <dbReference type="SAM" id="MobiDB-lite"/>
    </source>
</evidence>
<keyword evidence="4" id="KW-1133">Transmembrane helix</keyword>
<keyword evidence="2" id="KW-0677">Repeat</keyword>
<evidence type="ECO:0000256" key="1">
    <source>
        <dbReference type="ARBA" id="ARBA00022441"/>
    </source>
</evidence>
<gene>
    <name evidence="5" type="ORF">EMPS_06367</name>
</gene>
<protein>
    <recommendedName>
        <fullName evidence="7">Galactose oxidase</fullName>
    </recommendedName>
</protein>
<name>A0A9P3HC55_9FUNG</name>
<dbReference type="OrthoDB" id="540004at2759"/>
<feature type="transmembrane region" description="Helical" evidence="4">
    <location>
        <begin position="485"/>
        <end position="506"/>
    </location>
</feature>
<evidence type="ECO:0000313" key="6">
    <source>
        <dbReference type="Proteomes" id="UP000827284"/>
    </source>
</evidence>
<feature type="region of interest" description="Disordered" evidence="3">
    <location>
        <begin position="635"/>
        <end position="719"/>
    </location>
</feature>
<organism evidence="5 6">
    <name type="scientific">Entomortierella parvispora</name>
    <dbReference type="NCBI Taxonomy" id="205924"/>
    <lineage>
        <taxon>Eukaryota</taxon>
        <taxon>Fungi</taxon>
        <taxon>Fungi incertae sedis</taxon>
        <taxon>Mucoromycota</taxon>
        <taxon>Mortierellomycotina</taxon>
        <taxon>Mortierellomycetes</taxon>
        <taxon>Mortierellales</taxon>
        <taxon>Mortierellaceae</taxon>
        <taxon>Entomortierella</taxon>
    </lineage>
</organism>
<keyword evidence="4" id="KW-0472">Membrane</keyword>
<comment type="caution">
    <text evidence="5">The sequence shown here is derived from an EMBL/GenBank/DDBJ whole genome shotgun (WGS) entry which is preliminary data.</text>
</comment>
<feature type="compositionally biased region" description="Low complexity" evidence="3">
    <location>
        <begin position="683"/>
        <end position="695"/>
    </location>
</feature>
<keyword evidence="1" id="KW-0880">Kelch repeat</keyword>
<dbReference type="PANTHER" id="PTHR46093">
    <property type="entry name" value="ACYL-COA-BINDING DOMAIN-CONTAINING PROTEIN 5"/>
    <property type="match status" value="1"/>
</dbReference>
<dbReference type="InterPro" id="IPR015915">
    <property type="entry name" value="Kelch-typ_b-propeller"/>
</dbReference>
<evidence type="ECO:0008006" key="7">
    <source>
        <dbReference type="Google" id="ProtNLM"/>
    </source>
</evidence>
<dbReference type="Pfam" id="PF24681">
    <property type="entry name" value="Kelch_KLHDC2_KLHL20_DRC7"/>
    <property type="match status" value="1"/>
</dbReference>
<feature type="compositionally biased region" description="Basic and acidic residues" evidence="3">
    <location>
        <begin position="664"/>
        <end position="678"/>
    </location>
</feature>
<dbReference type="PROSITE" id="PS51257">
    <property type="entry name" value="PROKAR_LIPOPROTEIN"/>
    <property type="match status" value="1"/>
</dbReference>
<dbReference type="PANTHER" id="PTHR46093:SF18">
    <property type="entry name" value="FIBRONECTIN TYPE-III DOMAIN-CONTAINING PROTEIN"/>
    <property type="match status" value="1"/>
</dbReference>
<keyword evidence="4" id="KW-0812">Transmembrane</keyword>
<dbReference type="Gene3D" id="2.120.10.80">
    <property type="entry name" value="Kelch-type beta propeller"/>
    <property type="match status" value="1"/>
</dbReference>
<feature type="region of interest" description="Disordered" evidence="3">
    <location>
        <begin position="565"/>
        <end position="594"/>
    </location>
</feature>
<evidence type="ECO:0000256" key="2">
    <source>
        <dbReference type="ARBA" id="ARBA00022737"/>
    </source>
</evidence>
<proteinExistence type="predicted"/>
<dbReference type="AlphaFoldDB" id="A0A9P3HC55"/>
<reference evidence="5" key="1">
    <citation type="submission" date="2021-11" db="EMBL/GenBank/DDBJ databases">
        <authorList>
            <person name="Herlambang A."/>
            <person name="Guo Y."/>
            <person name="Takashima Y."/>
            <person name="Nishizawa T."/>
        </authorList>
    </citation>
    <scope>NUCLEOTIDE SEQUENCE</scope>
    <source>
        <strain evidence="5">E1425</strain>
    </source>
</reference>
<keyword evidence="6" id="KW-1185">Reference proteome</keyword>
<dbReference type="SUPFAM" id="SSF117281">
    <property type="entry name" value="Kelch motif"/>
    <property type="match status" value="1"/>
</dbReference>
<accession>A0A9P3HC55</accession>
<reference evidence="5" key="2">
    <citation type="journal article" date="2022" name="Microbiol. Resour. Announc.">
        <title>Whole-Genome Sequence of Entomortierella parvispora E1425, a Mucoromycotan Fungus Associated with Burkholderiaceae-Related Endosymbiotic Bacteria.</title>
        <authorList>
            <person name="Herlambang A."/>
            <person name="Guo Y."/>
            <person name="Takashima Y."/>
            <person name="Narisawa K."/>
            <person name="Ohta H."/>
            <person name="Nishizawa T."/>
        </authorList>
    </citation>
    <scope>NUCLEOTIDE SEQUENCE</scope>
    <source>
        <strain evidence="5">E1425</strain>
    </source>
</reference>
<dbReference type="Proteomes" id="UP000827284">
    <property type="component" value="Unassembled WGS sequence"/>
</dbReference>
<evidence type="ECO:0000256" key="4">
    <source>
        <dbReference type="SAM" id="Phobius"/>
    </source>
</evidence>